<dbReference type="EMBL" id="JAIWYP010000003">
    <property type="protein sequence ID" value="KAH3858930.1"/>
    <property type="molecule type" value="Genomic_DNA"/>
</dbReference>
<protein>
    <submittedName>
        <fullName evidence="1">Uncharacterized protein</fullName>
    </submittedName>
</protein>
<organism evidence="1 2">
    <name type="scientific">Dreissena polymorpha</name>
    <name type="common">Zebra mussel</name>
    <name type="synonym">Mytilus polymorpha</name>
    <dbReference type="NCBI Taxonomy" id="45954"/>
    <lineage>
        <taxon>Eukaryota</taxon>
        <taxon>Metazoa</taxon>
        <taxon>Spiralia</taxon>
        <taxon>Lophotrochozoa</taxon>
        <taxon>Mollusca</taxon>
        <taxon>Bivalvia</taxon>
        <taxon>Autobranchia</taxon>
        <taxon>Heteroconchia</taxon>
        <taxon>Euheterodonta</taxon>
        <taxon>Imparidentia</taxon>
        <taxon>Neoheterodontei</taxon>
        <taxon>Myida</taxon>
        <taxon>Dreissenoidea</taxon>
        <taxon>Dreissenidae</taxon>
        <taxon>Dreissena</taxon>
    </lineage>
</organism>
<gene>
    <name evidence="1" type="ORF">DPMN_101575</name>
</gene>
<evidence type="ECO:0000313" key="1">
    <source>
        <dbReference type="EMBL" id="KAH3858930.1"/>
    </source>
</evidence>
<keyword evidence="2" id="KW-1185">Reference proteome</keyword>
<comment type="caution">
    <text evidence="1">The sequence shown here is derived from an EMBL/GenBank/DDBJ whole genome shotgun (WGS) entry which is preliminary data.</text>
</comment>
<accession>A0A9D4RA67</accession>
<sequence>MSPDFTTRPSTLPYKAEVPTSNQINSIKPDQAVGYWSGSVGMSGRGRRETRELKEVPCGKPIKKVLLGVIVLNRRDLIYEETKKV</sequence>
<proteinExistence type="predicted"/>
<dbReference type="AlphaFoldDB" id="A0A9D4RA67"/>
<dbReference type="Proteomes" id="UP000828390">
    <property type="component" value="Unassembled WGS sequence"/>
</dbReference>
<reference evidence="1" key="2">
    <citation type="submission" date="2020-11" db="EMBL/GenBank/DDBJ databases">
        <authorList>
            <person name="McCartney M.A."/>
            <person name="Auch B."/>
            <person name="Kono T."/>
            <person name="Mallez S."/>
            <person name="Becker A."/>
            <person name="Gohl D.M."/>
            <person name="Silverstein K.A.T."/>
            <person name="Koren S."/>
            <person name="Bechman K.B."/>
            <person name="Herman A."/>
            <person name="Abrahante J.E."/>
            <person name="Garbe J."/>
        </authorList>
    </citation>
    <scope>NUCLEOTIDE SEQUENCE</scope>
    <source>
        <strain evidence="1">Duluth1</strain>
        <tissue evidence="1">Whole animal</tissue>
    </source>
</reference>
<name>A0A9D4RA67_DREPO</name>
<reference evidence="1" key="1">
    <citation type="journal article" date="2019" name="bioRxiv">
        <title>The Genome of the Zebra Mussel, Dreissena polymorpha: A Resource for Invasive Species Research.</title>
        <authorList>
            <person name="McCartney M.A."/>
            <person name="Auch B."/>
            <person name="Kono T."/>
            <person name="Mallez S."/>
            <person name="Zhang Y."/>
            <person name="Obille A."/>
            <person name="Becker A."/>
            <person name="Abrahante J.E."/>
            <person name="Garbe J."/>
            <person name="Badalamenti J.P."/>
            <person name="Herman A."/>
            <person name="Mangelson H."/>
            <person name="Liachko I."/>
            <person name="Sullivan S."/>
            <person name="Sone E.D."/>
            <person name="Koren S."/>
            <person name="Silverstein K.A.T."/>
            <person name="Beckman K.B."/>
            <person name="Gohl D.M."/>
        </authorList>
    </citation>
    <scope>NUCLEOTIDE SEQUENCE</scope>
    <source>
        <strain evidence="1">Duluth1</strain>
        <tissue evidence="1">Whole animal</tissue>
    </source>
</reference>
<evidence type="ECO:0000313" key="2">
    <source>
        <dbReference type="Proteomes" id="UP000828390"/>
    </source>
</evidence>